<dbReference type="Proteomes" id="UP001228690">
    <property type="component" value="Chromosome"/>
</dbReference>
<accession>A0ABY8ML75</accession>
<dbReference type="PROSITE" id="PS51257">
    <property type="entry name" value="PROKAR_LIPOPROTEIN"/>
    <property type="match status" value="1"/>
</dbReference>
<protein>
    <submittedName>
        <fullName evidence="1">Uncharacterized protein</fullName>
    </submittedName>
</protein>
<evidence type="ECO:0000313" key="2">
    <source>
        <dbReference type="Proteomes" id="UP001228690"/>
    </source>
</evidence>
<keyword evidence="2" id="KW-1185">Reference proteome</keyword>
<reference evidence="1 2" key="1">
    <citation type="submission" date="2023-04" db="EMBL/GenBank/DDBJ databases">
        <title>Spirochaete genome identified in red abalone sample constitutes a novel genus.</title>
        <authorList>
            <person name="Sharma S.P."/>
            <person name="Purcell C.M."/>
            <person name="Hyde J.R."/>
            <person name="Severin A.J."/>
        </authorList>
    </citation>
    <scope>NUCLEOTIDE SEQUENCE [LARGE SCALE GENOMIC DNA]</scope>
    <source>
        <strain evidence="1 2">SP-2023</strain>
    </source>
</reference>
<dbReference type="EMBL" id="CP123443">
    <property type="protein sequence ID" value="WGK70125.1"/>
    <property type="molecule type" value="Genomic_DNA"/>
</dbReference>
<sequence>MVRVPRMFGWSLLPAVVLLSGSFSCAVPRRSLTIVLEETPLYPEKQWAIVNMSYIKVNKNLGNSQTDGLLGMVRFGNIIEVVRIEKSPEDNTIWAYIVWQSAIVSDTEASGTIAPNIAEPKVSEAAGSVPGKTIRGWVPYGFLHIVGNLKEARLANRRMLMLEGITVGTERVSPTGYLLPEPSSSYPN</sequence>
<name>A0ABY8ML75_9SPIO</name>
<evidence type="ECO:0000313" key="1">
    <source>
        <dbReference type="EMBL" id="WGK70125.1"/>
    </source>
</evidence>
<gene>
    <name evidence="1" type="ORF">P0082_04495</name>
</gene>
<proteinExistence type="predicted"/>
<dbReference type="RefSeq" id="WP_326928332.1">
    <property type="nucleotide sequence ID" value="NZ_CP123443.1"/>
</dbReference>
<organism evidence="1 2">
    <name type="scientific">Candidatus Haliotispira prima</name>
    <dbReference type="NCBI Taxonomy" id="3034016"/>
    <lineage>
        <taxon>Bacteria</taxon>
        <taxon>Pseudomonadati</taxon>
        <taxon>Spirochaetota</taxon>
        <taxon>Spirochaetia</taxon>
        <taxon>Spirochaetales</taxon>
        <taxon>Spirochaetaceae</taxon>
        <taxon>Candidatus Haliotispira</taxon>
    </lineage>
</organism>